<accession>A0A7I4Y1B8</accession>
<dbReference type="Proteomes" id="UP000025227">
    <property type="component" value="Unplaced"/>
</dbReference>
<protein>
    <submittedName>
        <fullName evidence="2">Uncharacterized protein</fullName>
    </submittedName>
</protein>
<name>A0A7I4Y1B8_HAECO</name>
<dbReference type="PANTHER" id="PTHR46238">
    <property type="entry name" value="REVERSE TRANSCRIPTASE DOMAIN-CONTAINING PROTEIN"/>
    <property type="match status" value="1"/>
</dbReference>
<evidence type="ECO:0000313" key="2">
    <source>
        <dbReference type="WBParaSite" id="HCON_00032110-00001"/>
    </source>
</evidence>
<organism evidence="1 2">
    <name type="scientific">Haemonchus contortus</name>
    <name type="common">Barber pole worm</name>
    <dbReference type="NCBI Taxonomy" id="6289"/>
    <lineage>
        <taxon>Eukaryota</taxon>
        <taxon>Metazoa</taxon>
        <taxon>Ecdysozoa</taxon>
        <taxon>Nematoda</taxon>
        <taxon>Chromadorea</taxon>
        <taxon>Rhabditida</taxon>
        <taxon>Rhabditina</taxon>
        <taxon>Rhabditomorpha</taxon>
        <taxon>Strongyloidea</taxon>
        <taxon>Trichostrongylidae</taxon>
        <taxon>Haemonchus</taxon>
    </lineage>
</organism>
<dbReference type="WBParaSite" id="HCON_00032110-00001">
    <property type="protein sequence ID" value="HCON_00032110-00001"/>
    <property type="gene ID" value="HCON_00032110"/>
</dbReference>
<proteinExistence type="predicted"/>
<reference evidence="2" key="1">
    <citation type="submission" date="2020-12" db="UniProtKB">
        <authorList>
            <consortium name="WormBaseParasite"/>
        </authorList>
    </citation>
    <scope>IDENTIFICATION</scope>
    <source>
        <strain evidence="2">MHco3</strain>
    </source>
</reference>
<keyword evidence="1" id="KW-1185">Reference proteome</keyword>
<sequence length="328" mass="36514">MVVMATAMVQNISFLVSEQSTGILCSAPGPPKERCIGVVRPTMLYGSECWPVSKSHEGQLHFAEMRMLRWVCGWTRLDRVRMKASGRLCKQRAEPAMVRTTELSDKGSNGVRGSSPNGDKCSLLQRQFRKVQPILEEGDPCEGQGSASLPKRNPSLHAHLLANATADCLFSINGSFFDEIGGTKHKGGRLLDRLKIVGATAPQYLFWPKRIEQFIGNFFFHLVKYPYISSRHCHSTIILRCSSTTPDFFGALTPLNFDFLATQLDLDVLLRPLLPRPSASRLSEATTSLDFSEFPLAPPDMQHDIRDAALRRLTGGEIQSVEASFMER</sequence>
<dbReference type="AlphaFoldDB" id="A0A7I4Y1B8"/>
<dbReference type="OrthoDB" id="424543at2759"/>
<dbReference type="PANTHER" id="PTHR46238:SF8">
    <property type="entry name" value="ENDONUCLEASE_EXONUCLEASE_PHOSPHATASE DOMAIN-CONTAINING PROTEIN"/>
    <property type="match status" value="1"/>
</dbReference>
<evidence type="ECO:0000313" key="1">
    <source>
        <dbReference type="Proteomes" id="UP000025227"/>
    </source>
</evidence>